<dbReference type="PANTHER" id="PTHR13561:SF20">
    <property type="entry name" value="DNA TOPOISOMERASE 2-BINDING PROTEIN 1"/>
    <property type="match status" value="1"/>
</dbReference>
<evidence type="ECO:0000313" key="5">
    <source>
        <dbReference type="Proteomes" id="UP000298663"/>
    </source>
</evidence>
<dbReference type="InterPro" id="IPR001357">
    <property type="entry name" value="BRCT_dom"/>
</dbReference>
<dbReference type="PROSITE" id="PS50172">
    <property type="entry name" value="BRCT"/>
    <property type="match status" value="2"/>
</dbReference>
<dbReference type="CDD" id="cd17738">
    <property type="entry name" value="BRCT_TopBP1_rpt7"/>
    <property type="match status" value="1"/>
</dbReference>
<evidence type="ECO:0000313" key="4">
    <source>
        <dbReference type="EMBL" id="TKR95870.1"/>
    </source>
</evidence>
<dbReference type="SMART" id="SM00292">
    <property type="entry name" value="BRCT"/>
    <property type="match status" value="3"/>
</dbReference>
<gene>
    <name evidence="4" type="ORF">L596_009981</name>
</gene>
<feature type="compositionally biased region" description="Basic and acidic residues" evidence="2">
    <location>
        <begin position="784"/>
        <end position="801"/>
    </location>
</feature>
<reference evidence="4 5" key="2">
    <citation type="journal article" date="2019" name="G3 (Bethesda)">
        <title>Hybrid Assembly of the Genome of the Entomopathogenic Nematode Steinernema carpocapsae Identifies the X-Chromosome.</title>
        <authorList>
            <person name="Serra L."/>
            <person name="Macchietto M."/>
            <person name="Macias-Munoz A."/>
            <person name="McGill C.J."/>
            <person name="Rodriguez I.M."/>
            <person name="Rodriguez B."/>
            <person name="Murad R."/>
            <person name="Mortazavi A."/>
        </authorList>
    </citation>
    <scope>NUCLEOTIDE SEQUENCE [LARGE SCALE GENOMIC DNA]</scope>
    <source>
        <strain evidence="4 5">ALL</strain>
    </source>
</reference>
<keyword evidence="1" id="KW-0677">Repeat</keyword>
<feature type="domain" description="BRCT" evidence="3">
    <location>
        <begin position="851"/>
        <end position="935"/>
    </location>
</feature>
<feature type="region of interest" description="Disordered" evidence="2">
    <location>
        <begin position="406"/>
        <end position="427"/>
    </location>
</feature>
<proteinExistence type="predicted"/>
<evidence type="ECO:0000259" key="3">
    <source>
        <dbReference type="PROSITE" id="PS50172"/>
    </source>
</evidence>
<feature type="region of interest" description="Disordered" evidence="2">
    <location>
        <begin position="679"/>
        <end position="717"/>
    </location>
</feature>
<accession>A0A4U5PH81</accession>
<dbReference type="Proteomes" id="UP000298663">
    <property type="component" value="Unassembled WGS sequence"/>
</dbReference>
<protein>
    <recommendedName>
        <fullName evidence="3">BRCT domain-containing protein</fullName>
    </recommendedName>
</protein>
<evidence type="ECO:0000256" key="1">
    <source>
        <dbReference type="ARBA" id="ARBA00022737"/>
    </source>
</evidence>
<reference evidence="4 5" key="1">
    <citation type="journal article" date="2015" name="Genome Biol.">
        <title>Comparative genomics of Steinernema reveals deeply conserved gene regulatory networks.</title>
        <authorList>
            <person name="Dillman A.R."/>
            <person name="Macchietto M."/>
            <person name="Porter C.F."/>
            <person name="Rogers A."/>
            <person name="Williams B."/>
            <person name="Antoshechkin I."/>
            <person name="Lee M.M."/>
            <person name="Goodwin Z."/>
            <person name="Lu X."/>
            <person name="Lewis E.E."/>
            <person name="Goodrich-Blair H."/>
            <person name="Stock S.P."/>
            <person name="Adams B.J."/>
            <person name="Sternberg P.W."/>
            <person name="Mortazavi A."/>
        </authorList>
    </citation>
    <scope>NUCLEOTIDE SEQUENCE [LARGE SCALE GENOMIC DNA]</scope>
    <source>
        <strain evidence="4 5">ALL</strain>
    </source>
</reference>
<dbReference type="OrthoDB" id="251770at2759"/>
<keyword evidence="5" id="KW-1185">Reference proteome</keyword>
<dbReference type="InterPro" id="IPR036420">
    <property type="entry name" value="BRCT_dom_sf"/>
</dbReference>
<comment type="caution">
    <text evidence="4">The sequence shown here is derived from an EMBL/GenBank/DDBJ whole genome shotgun (WGS) entry which is preliminary data.</text>
</comment>
<dbReference type="PANTHER" id="PTHR13561">
    <property type="entry name" value="DNA REPLICATION REGULATOR DPB11-RELATED"/>
    <property type="match status" value="1"/>
</dbReference>
<feature type="region of interest" description="Disordered" evidence="2">
    <location>
        <begin position="772"/>
        <end position="801"/>
    </location>
</feature>
<name>A0A4U5PH81_STECR</name>
<feature type="region of interest" description="Disordered" evidence="2">
    <location>
        <begin position="532"/>
        <end position="553"/>
    </location>
</feature>
<sequence length="1076" mass="120178">MCSSQTGVRPFLDSSKPISAFRQLLTISFFQGYRLPEKYYPPGTTAEHPLSSTPTDTARPIQEPDISAIPECSGVKGFLGINVSNVSANSTNRNGVTTSVSRVAESTQFSRIRPAASQRVLAKEEPFVKSEDPVPDLHDKENVVPVKEDPASEVEDPQKDNTVGNASFAMKSTLLGGRTFRLDGFEGDDHVEEQIVEHGGVILFDRSPLIADYSVHPLILTQLDFVEVCVTRAKEVVSWHWLYSIFTDYPLNPVGFEVYPVDSCPLFRPIGALNVPKNLFAGCVVTMSSTEIKWTIYDEVKRLLENHGAVFQREICGRDKDGKKKNTHVIVGKEGPKSVFARKWNIPIVDVSWVIESMIQKKRLPEEHFPFDESPFKNYERTDEAYLRAQPEVEIKSSMRQLHEELQKCTTEDDEEQPSPPAPVSEEVQIEENQPMEIEEQPFSFIVAPNEPAPPQAPREAVQVVQELDENFEMAGGFEREDDEAYVPPANNATFGIPSGQQLEENDFEGEVEGEELEGRNLGSYMEEAGWNQDHEAIPSAQTGIEDELDEDLTDLRIEDVDEDDGMDPSEVLQDILIDENDVKLAQDATYVIEEAKDEAVGNVTTGSEYNPSPSYIRRQLDIAVEKTGAHRSSQSLSPKPPSEPEVEDVPASGEQPEADPDTCGNRLMAIDVAMTRFNAKPRFSNRNEAPKRPSDTDLETTAEQRSPKLATKQEPSIPRLMATQDSCGSTFGYVKPDVHWDSQGFGAMFSYPDHMTPGSSRLHTQASFRRDIKKPPASAESQKLPEREPEPVVPEKKAVPETEPIVKEVISEPEPVVEAVSEPEPIVEDVDDVTAEAEPEPMVANGPKKVFYITGMSNDERLKRRCMQIIKDLGGELDPLDGGGDTATHLVAQKLSRSEKTLSAVARGLWVLTPQFLFDSLDAGRFLEEDDYEHGRSGTDVVYQTDVEKKLADACRRWRLKLKDKVEYPGGAFSKWSVAVYGGQKTESVIRLIQQGGGKATNKSELGNSFRGINQVLMDSTMKDFDKNDLRRLVRWKIPCYKLEFTAQFLTDHPLIERNCYLGEYKRLLDSGTVL</sequence>
<organism evidence="4 5">
    <name type="scientific">Steinernema carpocapsae</name>
    <name type="common">Entomopathogenic nematode</name>
    <dbReference type="NCBI Taxonomy" id="34508"/>
    <lineage>
        <taxon>Eukaryota</taxon>
        <taxon>Metazoa</taxon>
        <taxon>Ecdysozoa</taxon>
        <taxon>Nematoda</taxon>
        <taxon>Chromadorea</taxon>
        <taxon>Rhabditida</taxon>
        <taxon>Tylenchina</taxon>
        <taxon>Panagrolaimomorpha</taxon>
        <taxon>Strongyloidoidea</taxon>
        <taxon>Steinernematidae</taxon>
        <taxon>Steinernema</taxon>
    </lineage>
</organism>
<dbReference type="AlphaFoldDB" id="A0A4U5PH81"/>
<dbReference type="FunFam" id="3.40.50.10190:FF:000018">
    <property type="entry name" value="DNA topoisomerase 2-binding protein 1"/>
    <property type="match status" value="1"/>
</dbReference>
<dbReference type="Gene3D" id="3.40.50.10190">
    <property type="entry name" value="BRCT domain"/>
    <property type="match status" value="3"/>
</dbReference>
<dbReference type="GO" id="GO:0006270">
    <property type="term" value="P:DNA replication initiation"/>
    <property type="evidence" value="ECO:0007669"/>
    <property type="project" value="TreeGrafter"/>
</dbReference>
<dbReference type="SUPFAM" id="SSF52113">
    <property type="entry name" value="BRCT domain"/>
    <property type="match status" value="2"/>
</dbReference>
<feature type="region of interest" description="Disordered" evidence="2">
    <location>
        <begin position="627"/>
        <end position="664"/>
    </location>
</feature>
<dbReference type="GO" id="GO:0007095">
    <property type="term" value="P:mitotic G2 DNA damage checkpoint signaling"/>
    <property type="evidence" value="ECO:0007669"/>
    <property type="project" value="TreeGrafter"/>
</dbReference>
<dbReference type="EMBL" id="AZBU02000002">
    <property type="protein sequence ID" value="TKR95870.1"/>
    <property type="molecule type" value="Genomic_DNA"/>
</dbReference>
<dbReference type="Pfam" id="PF00533">
    <property type="entry name" value="BRCT"/>
    <property type="match status" value="2"/>
</dbReference>
<dbReference type="GO" id="GO:0033314">
    <property type="term" value="P:mitotic DNA replication checkpoint signaling"/>
    <property type="evidence" value="ECO:0007669"/>
    <property type="project" value="TreeGrafter"/>
</dbReference>
<evidence type="ECO:0000256" key="2">
    <source>
        <dbReference type="SAM" id="MobiDB-lite"/>
    </source>
</evidence>
<feature type="domain" description="BRCT" evidence="3">
    <location>
        <begin position="275"/>
        <end position="371"/>
    </location>
</feature>